<gene>
    <name evidence="2" type="ORF">OGAPHI_006888</name>
</gene>
<protein>
    <submittedName>
        <fullName evidence="2">Uncharacterized protein</fullName>
    </submittedName>
</protein>
<feature type="region of interest" description="Disordered" evidence="1">
    <location>
        <begin position="43"/>
        <end position="80"/>
    </location>
</feature>
<organism evidence="2 3">
    <name type="scientific">Ogataea philodendri</name>
    <dbReference type="NCBI Taxonomy" id="1378263"/>
    <lineage>
        <taxon>Eukaryota</taxon>
        <taxon>Fungi</taxon>
        <taxon>Dikarya</taxon>
        <taxon>Ascomycota</taxon>
        <taxon>Saccharomycotina</taxon>
        <taxon>Pichiomycetes</taxon>
        <taxon>Pichiales</taxon>
        <taxon>Pichiaceae</taxon>
        <taxon>Ogataea</taxon>
    </lineage>
</organism>
<feature type="compositionally biased region" description="Basic and acidic residues" evidence="1">
    <location>
        <begin position="44"/>
        <end position="61"/>
    </location>
</feature>
<dbReference type="GeneID" id="70238852"/>
<keyword evidence="3" id="KW-1185">Reference proteome</keyword>
<comment type="caution">
    <text evidence="2">The sequence shown here is derived from an EMBL/GenBank/DDBJ whole genome shotgun (WGS) entry which is preliminary data.</text>
</comment>
<reference evidence="2" key="2">
    <citation type="submission" date="2021-01" db="EMBL/GenBank/DDBJ databases">
        <authorList>
            <person name="Schikora-Tamarit M.A."/>
        </authorList>
    </citation>
    <scope>NUCLEOTIDE SEQUENCE</scope>
    <source>
        <strain evidence="2">CBS6075</strain>
    </source>
</reference>
<name>A0A9P8NVA0_9ASCO</name>
<dbReference type="Proteomes" id="UP000769157">
    <property type="component" value="Unassembled WGS sequence"/>
</dbReference>
<dbReference type="RefSeq" id="XP_046058005.1">
    <property type="nucleotide sequence ID" value="XM_046208222.1"/>
</dbReference>
<dbReference type="EMBL" id="JAEUBE010000504">
    <property type="protein sequence ID" value="KAH3660302.1"/>
    <property type="molecule type" value="Genomic_DNA"/>
</dbReference>
<evidence type="ECO:0000313" key="3">
    <source>
        <dbReference type="Proteomes" id="UP000769157"/>
    </source>
</evidence>
<accession>A0A9P8NVA0</accession>
<evidence type="ECO:0000313" key="2">
    <source>
        <dbReference type="EMBL" id="KAH3660302.1"/>
    </source>
</evidence>
<sequence length="80" mass="8581">MVITSYFLDLSLDSIASAFTSSPNTSAPMMSTLSVYTCKASAKCSEKKPVDTTRADSDLESKLAPTISHPRVPDPEITKP</sequence>
<evidence type="ECO:0000256" key="1">
    <source>
        <dbReference type="SAM" id="MobiDB-lite"/>
    </source>
</evidence>
<dbReference type="AlphaFoldDB" id="A0A9P8NVA0"/>
<reference evidence="2" key="1">
    <citation type="journal article" date="2021" name="Open Biol.">
        <title>Shared evolutionary footprints suggest mitochondrial oxidative damage underlies multiple complex I losses in fungi.</title>
        <authorList>
            <person name="Schikora-Tamarit M.A."/>
            <person name="Marcet-Houben M."/>
            <person name="Nosek J."/>
            <person name="Gabaldon T."/>
        </authorList>
    </citation>
    <scope>NUCLEOTIDE SEQUENCE</scope>
    <source>
        <strain evidence="2">CBS6075</strain>
    </source>
</reference>
<feature type="compositionally biased region" description="Basic and acidic residues" evidence="1">
    <location>
        <begin position="71"/>
        <end position="80"/>
    </location>
</feature>
<proteinExistence type="predicted"/>